<dbReference type="EMBL" id="AONC01000017">
    <property type="protein sequence ID" value="EXJ15969.1"/>
    <property type="molecule type" value="Genomic_DNA"/>
</dbReference>
<dbReference type="Proteomes" id="UP000019460">
    <property type="component" value="Unassembled WGS sequence"/>
</dbReference>
<protein>
    <recommendedName>
        <fullName evidence="3">ParD-like antitoxin of type II toxin-antitoxin system</fullName>
    </recommendedName>
</protein>
<accession>W9V954</accession>
<evidence type="ECO:0000313" key="1">
    <source>
        <dbReference type="EMBL" id="EXJ15969.1"/>
    </source>
</evidence>
<keyword evidence="2" id="KW-1185">Reference proteome</keyword>
<organism evidence="1 2">
    <name type="scientific">Imhoffiella purpurea</name>
    <dbReference type="NCBI Taxonomy" id="1249627"/>
    <lineage>
        <taxon>Bacteria</taxon>
        <taxon>Pseudomonadati</taxon>
        <taxon>Pseudomonadota</taxon>
        <taxon>Gammaproteobacteria</taxon>
        <taxon>Chromatiales</taxon>
        <taxon>Chromatiaceae</taxon>
        <taxon>Imhoffiella</taxon>
    </lineage>
</organism>
<reference evidence="1 2" key="1">
    <citation type="submission" date="2012-11" db="EMBL/GenBank/DDBJ databases">
        <title>Genome assembly of Thiorhodococcus sp. AK35.</title>
        <authorList>
            <person name="Nupur N."/>
            <person name="Khatri I."/>
            <person name="Subramanian S."/>
            <person name="Pinnaka A."/>
        </authorList>
    </citation>
    <scope>NUCLEOTIDE SEQUENCE [LARGE SCALE GENOMIC DNA]</scope>
    <source>
        <strain evidence="1 2">AK35</strain>
    </source>
</reference>
<dbReference type="eggNOG" id="ENOG5032TVC">
    <property type="taxonomic scope" value="Bacteria"/>
</dbReference>
<evidence type="ECO:0008006" key="3">
    <source>
        <dbReference type="Google" id="ProtNLM"/>
    </source>
</evidence>
<dbReference type="InterPro" id="IPR021831">
    <property type="entry name" value="ParD-like"/>
</dbReference>
<evidence type="ECO:0000313" key="2">
    <source>
        <dbReference type="Proteomes" id="UP000019460"/>
    </source>
</evidence>
<proteinExistence type="predicted"/>
<dbReference type="AlphaFoldDB" id="W9V954"/>
<dbReference type="STRING" id="1249627.D779_0717"/>
<sequence>MGMPVRIDESLYEDAKCHAKAESRTIAGQIEFWAKLGKAALDNPDLPVDFVRDLLISRAEPRDHATPFIPEGIRSDSHD</sequence>
<comment type="caution">
    <text evidence="1">The sequence shown here is derived from an EMBL/GenBank/DDBJ whole genome shotgun (WGS) entry which is preliminary data.</text>
</comment>
<gene>
    <name evidence="1" type="ORF">D779_0717</name>
</gene>
<name>W9V954_9GAMM</name>
<dbReference type="OrthoDB" id="5422561at2"/>
<dbReference type="RefSeq" id="WP_043751157.1">
    <property type="nucleotide sequence ID" value="NZ_AONC01000017.1"/>
</dbReference>
<dbReference type="PATRIC" id="fig|1249627.3.peg.1291"/>
<dbReference type="Pfam" id="PF11903">
    <property type="entry name" value="ParD_like"/>
    <property type="match status" value="1"/>
</dbReference>